<protein>
    <recommendedName>
        <fullName evidence="2">Cas12f1-like TNB domain-containing protein</fullName>
    </recommendedName>
</protein>
<dbReference type="AlphaFoldDB" id="A0A7C5RFC9"/>
<gene>
    <name evidence="3" type="ORF">ENM28_06825</name>
</gene>
<evidence type="ECO:0000259" key="2">
    <source>
        <dbReference type="Pfam" id="PF07282"/>
    </source>
</evidence>
<reference evidence="3" key="1">
    <citation type="journal article" date="2020" name="mSystems">
        <title>Genome- and Community-Level Interaction Insights into Carbon Utilization and Element Cycling Functions of Hydrothermarchaeota in Hydrothermal Sediment.</title>
        <authorList>
            <person name="Zhou Z."/>
            <person name="Liu Y."/>
            <person name="Xu W."/>
            <person name="Pan J."/>
            <person name="Luo Z.H."/>
            <person name="Li M."/>
        </authorList>
    </citation>
    <scope>NUCLEOTIDE SEQUENCE [LARGE SCALE GENOMIC DNA]</scope>
    <source>
        <strain evidence="3">SpSt-1071</strain>
    </source>
</reference>
<sequence length="111" mass="12184">MPLLARVFRCPRCGLEIDRDLNAALNLMRYGLTTLKGTPFPLGPYPLSRATRIFPSYRARSASAVQISVVSLILWVEHGGADGPGRDEAGLYPKLLPRPPLACFKSSWVTS</sequence>
<comment type="caution">
    <text evidence="3">The sequence shown here is derived from an EMBL/GenBank/DDBJ whole genome shotgun (WGS) entry which is preliminary data.</text>
</comment>
<dbReference type="Pfam" id="PF07282">
    <property type="entry name" value="Cas12f1-like_TNB"/>
    <property type="match status" value="1"/>
</dbReference>
<name>A0A7C5RFC9_9DEIN</name>
<proteinExistence type="predicted"/>
<feature type="domain" description="Cas12f1-like TNB" evidence="2">
    <location>
        <begin position="6"/>
        <end position="27"/>
    </location>
</feature>
<organism evidence="3">
    <name type="scientific">Thermus caliditerrae</name>
    <dbReference type="NCBI Taxonomy" id="1330700"/>
    <lineage>
        <taxon>Bacteria</taxon>
        <taxon>Thermotogati</taxon>
        <taxon>Deinococcota</taxon>
        <taxon>Deinococci</taxon>
        <taxon>Thermales</taxon>
        <taxon>Thermaceae</taxon>
        <taxon>Thermus</taxon>
    </lineage>
</organism>
<dbReference type="EMBL" id="DRXE01000247">
    <property type="protein sequence ID" value="HHM68399.1"/>
    <property type="molecule type" value="Genomic_DNA"/>
</dbReference>
<evidence type="ECO:0000256" key="1">
    <source>
        <dbReference type="ARBA" id="ARBA00023125"/>
    </source>
</evidence>
<dbReference type="GO" id="GO:0003677">
    <property type="term" value="F:DNA binding"/>
    <property type="evidence" value="ECO:0007669"/>
    <property type="project" value="UniProtKB-KW"/>
</dbReference>
<accession>A0A7C5RFC9</accession>
<dbReference type="InterPro" id="IPR010095">
    <property type="entry name" value="Cas12f1-like_TNB"/>
</dbReference>
<evidence type="ECO:0000313" key="3">
    <source>
        <dbReference type="EMBL" id="HHM68399.1"/>
    </source>
</evidence>
<keyword evidence="1" id="KW-0238">DNA-binding</keyword>